<keyword evidence="2" id="KW-1185">Reference proteome</keyword>
<organism evidence="1 2">
    <name type="scientific">Halosquirtibacter laminarini</name>
    <dbReference type="NCBI Taxonomy" id="3374600"/>
    <lineage>
        <taxon>Bacteria</taxon>
        <taxon>Pseudomonadati</taxon>
        <taxon>Bacteroidota</taxon>
        <taxon>Bacteroidia</taxon>
        <taxon>Marinilabiliales</taxon>
        <taxon>Prolixibacteraceae</taxon>
        <taxon>Halosquirtibacter</taxon>
    </lineage>
</organism>
<sequence length="261" mass="27714">MVHFLLIFIGIIAGIVTGITGASSVMVVVPLLSILLNFSIHQAIGTSLVVDIVAPLFISHTYFKKGHIKIKESIPVLLGTVLMAPIGSYFSDMVPERGLGSSFGGFMIVLAVIIFRTGAKQKLDHKKGSKLPSSLNHPYTKTLLCFLLAGVSGFMTGFMGAGGGTNLLLILILFCGFSLHNALGTSILMMAMTASAGVAGHLYYGNVNFHDGLLVAIIATISGTISAKKMSNLDEKMLSFVMGGIYTVLGTMMVLLNMFYN</sequence>
<accession>A0AC61NC15</accession>
<gene>
    <name evidence="1" type="ORF">K4L44_10485</name>
</gene>
<dbReference type="Proteomes" id="UP000826212">
    <property type="component" value="Chromosome"/>
</dbReference>
<evidence type="ECO:0000313" key="1">
    <source>
        <dbReference type="EMBL" id="QZE13015.1"/>
    </source>
</evidence>
<evidence type="ECO:0000313" key="2">
    <source>
        <dbReference type="Proteomes" id="UP000826212"/>
    </source>
</evidence>
<reference evidence="1" key="1">
    <citation type="submission" date="2021-08" db="EMBL/GenBank/DDBJ databases">
        <title>Novel anaerobic bacterium isolated from sea squirt in East Sea, Republic of Korea.</title>
        <authorList>
            <person name="Nguyen T.H."/>
            <person name="Li Z."/>
            <person name="Lee Y.-J."/>
            <person name="Ko J."/>
            <person name="Kim S.-G."/>
        </authorList>
    </citation>
    <scope>NUCLEOTIDE SEQUENCE</scope>
    <source>
        <strain evidence="1">KCTC 25031</strain>
    </source>
</reference>
<proteinExistence type="predicted"/>
<name>A0AC61NC15_9BACT</name>
<protein>
    <submittedName>
        <fullName evidence="1">Sulfite exporter TauE/SafE family protein</fullName>
    </submittedName>
</protein>
<dbReference type="EMBL" id="CP081303">
    <property type="protein sequence ID" value="QZE13015.1"/>
    <property type="molecule type" value="Genomic_DNA"/>
</dbReference>